<reference evidence="4 5" key="1">
    <citation type="submission" date="2021-11" db="EMBL/GenBank/DDBJ databases">
        <title>Whole genome of Geoglobus acetivorans.</title>
        <authorList>
            <person name="Liu D."/>
        </authorList>
    </citation>
    <scope>NUCLEOTIDE SEQUENCE [LARGE SCALE GENOMIC DNA]</scope>
    <source>
        <strain evidence="4 5">SBH6</strain>
    </source>
</reference>
<dbReference type="InterPro" id="IPR036013">
    <property type="entry name" value="Band_7/SPFH_dom_sf"/>
</dbReference>
<keyword evidence="2" id="KW-1133">Transmembrane helix</keyword>
<evidence type="ECO:0000259" key="3">
    <source>
        <dbReference type="SMART" id="SM00244"/>
    </source>
</evidence>
<sequence>MNGEIPVKRAGRSGRWRAISAAVIAFIFLATFLASSLVVIDQTEVGVVKILGKVQDEPLQPGLHVVTPFITEVVRMPTYEKTMEMVGEQHIKALTSEGLPVYFDMAVQYKIDPLKAPEVYSTLKNYEVWMESRIRAHARDIVAQYKAEDLYTEKREFIQSDFERRLDDEFRPYGILITAVLIRNIDLPESVEKAIQAKIEAKQEAERMQFVVQKEELEAERKEVEAQGIARANQIIGESLRNNPEYIQWYYLQVLDDFAKGDASVIVVPVPSSMYPGVAGNATANIPLILPSR</sequence>
<dbReference type="Pfam" id="PF01145">
    <property type="entry name" value="Band_7"/>
    <property type="match status" value="1"/>
</dbReference>
<name>A0ABZ3H6C6_GEOAI</name>
<dbReference type="Gene3D" id="3.30.479.30">
    <property type="entry name" value="Band 7 domain"/>
    <property type="match status" value="1"/>
</dbReference>
<dbReference type="InterPro" id="IPR001107">
    <property type="entry name" value="Band_7"/>
</dbReference>
<dbReference type="SMART" id="SM00244">
    <property type="entry name" value="PHB"/>
    <property type="match status" value="1"/>
</dbReference>
<protein>
    <submittedName>
        <fullName evidence="4">Prohibitin family protein</fullName>
    </submittedName>
</protein>
<dbReference type="EMBL" id="CP087714">
    <property type="protein sequence ID" value="XAT64189.1"/>
    <property type="molecule type" value="Genomic_DNA"/>
</dbReference>
<evidence type="ECO:0000313" key="5">
    <source>
        <dbReference type="Proteomes" id="UP001492541"/>
    </source>
</evidence>
<evidence type="ECO:0000313" key="4">
    <source>
        <dbReference type="EMBL" id="XAT64189.1"/>
    </source>
</evidence>
<proteinExistence type="predicted"/>
<accession>A0ABZ3H6C6</accession>
<feature type="coiled-coil region" evidence="1">
    <location>
        <begin position="200"/>
        <end position="227"/>
    </location>
</feature>
<dbReference type="SUPFAM" id="SSF117892">
    <property type="entry name" value="Band 7/SPFH domain"/>
    <property type="match status" value="1"/>
</dbReference>
<dbReference type="PANTHER" id="PTHR23222">
    <property type="entry name" value="PROHIBITIN"/>
    <property type="match status" value="1"/>
</dbReference>
<dbReference type="PANTHER" id="PTHR23222:SF0">
    <property type="entry name" value="PROHIBITIN 1"/>
    <property type="match status" value="1"/>
</dbReference>
<dbReference type="GeneID" id="90448447"/>
<feature type="transmembrane region" description="Helical" evidence="2">
    <location>
        <begin position="18"/>
        <end position="40"/>
    </location>
</feature>
<dbReference type="CDD" id="cd03401">
    <property type="entry name" value="SPFH_prohibitin"/>
    <property type="match status" value="1"/>
</dbReference>
<keyword evidence="2" id="KW-0472">Membrane</keyword>
<dbReference type="InterPro" id="IPR001972">
    <property type="entry name" value="Stomatin_HflK_fam"/>
</dbReference>
<keyword evidence="2" id="KW-0812">Transmembrane</keyword>
<evidence type="ECO:0000256" key="1">
    <source>
        <dbReference type="SAM" id="Coils"/>
    </source>
</evidence>
<dbReference type="RefSeq" id="WP_193806297.1">
    <property type="nucleotide sequence ID" value="NZ_CP087714.1"/>
</dbReference>
<organism evidence="4 5">
    <name type="scientific">Geoglobus acetivorans</name>
    <dbReference type="NCBI Taxonomy" id="565033"/>
    <lineage>
        <taxon>Archaea</taxon>
        <taxon>Methanobacteriati</taxon>
        <taxon>Methanobacteriota</taxon>
        <taxon>Archaeoglobi</taxon>
        <taxon>Archaeoglobales</taxon>
        <taxon>Archaeoglobaceae</taxon>
        <taxon>Geoglobus</taxon>
    </lineage>
</organism>
<gene>
    <name evidence="4" type="ORF">LPQ35_02145</name>
</gene>
<feature type="domain" description="Band 7" evidence="3">
    <location>
        <begin position="35"/>
        <end position="199"/>
    </location>
</feature>
<keyword evidence="5" id="KW-1185">Reference proteome</keyword>
<evidence type="ECO:0000256" key="2">
    <source>
        <dbReference type="SAM" id="Phobius"/>
    </source>
</evidence>
<dbReference type="Proteomes" id="UP001492541">
    <property type="component" value="Chromosome"/>
</dbReference>
<dbReference type="PRINTS" id="PR00721">
    <property type="entry name" value="STOMATIN"/>
</dbReference>
<dbReference type="InterPro" id="IPR000163">
    <property type="entry name" value="Prohibitin"/>
</dbReference>
<keyword evidence="1" id="KW-0175">Coiled coil</keyword>